<keyword evidence="1" id="KW-1133">Transmembrane helix</keyword>
<organism evidence="2 3">
    <name type="scientific">Halalkalibacillus sediminis</name>
    <dbReference type="NCBI Taxonomy" id="2018042"/>
    <lineage>
        <taxon>Bacteria</taxon>
        <taxon>Bacillati</taxon>
        <taxon>Bacillota</taxon>
        <taxon>Bacilli</taxon>
        <taxon>Bacillales</taxon>
        <taxon>Bacillaceae</taxon>
        <taxon>Halalkalibacillus</taxon>
    </lineage>
</organism>
<evidence type="ECO:0000313" key="3">
    <source>
        <dbReference type="Proteomes" id="UP000243524"/>
    </source>
</evidence>
<name>A0A2I0QR33_9BACI</name>
<comment type="caution">
    <text evidence="2">The sequence shown here is derived from an EMBL/GenBank/DDBJ whole genome shotgun (WGS) entry which is preliminary data.</text>
</comment>
<gene>
    <name evidence="2" type="ORF">CEY16_13305</name>
</gene>
<feature type="transmembrane region" description="Helical" evidence="1">
    <location>
        <begin position="30"/>
        <end position="48"/>
    </location>
</feature>
<keyword evidence="1" id="KW-0812">Transmembrane</keyword>
<keyword evidence="1" id="KW-0472">Membrane</keyword>
<keyword evidence="3" id="KW-1185">Reference proteome</keyword>
<proteinExistence type="predicted"/>
<dbReference type="RefSeq" id="WP_101332541.1">
    <property type="nucleotide sequence ID" value="NZ_PJNH01000004.1"/>
</dbReference>
<sequence>METLGRDCVYVIIGISVLFFLSLVTQSFNVLALIVGLPLIALTLWVVSSELSKENTQRLAEKEGKHG</sequence>
<reference evidence="2 3" key="1">
    <citation type="submission" date="2017-06" db="EMBL/GenBank/DDBJ databases">
        <title>the draft geome sequence of Illustriluteabacillus marina B3227.</title>
        <authorList>
            <person name="He R.-H."/>
            <person name="Du Z.-J."/>
        </authorList>
    </citation>
    <scope>NUCLEOTIDE SEQUENCE [LARGE SCALE GENOMIC DNA]</scope>
    <source>
        <strain evidence="2 3">B3227</strain>
    </source>
</reference>
<dbReference type="Proteomes" id="UP000243524">
    <property type="component" value="Unassembled WGS sequence"/>
</dbReference>
<evidence type="ECO:0000313" key="2">
    <source>
        <dbReference type="EMBL" id="PKR76791.1"/>
    </source>
</evidence>
<dbReference type="AlphaFoldDB" id="A0A2I0QR33"/>
<feature type="transmembrane region" description="Helical" evidence="1">
    <location>
        <begin position="7"/>
        <end position="24"/>
    </location>
</feature>
<evidence type="ECO:0000256" key="1">
    <source>
        <dbReference type="SAM" id="Phobius"/>
    </source>
</evidence>
<accession>A0A2I0QR33</accession>
<dbReference type="EMBL" id="PJNH01000004">
    <property type="protein sequence ID" value="PKR76791.1"/>
    <property type="molecule type" value="Genomic_DNA"/>
</dbReference>
<protein>
    <submittedName>
        <fullName evidence="2">Uncharacterized protein</fullName>
    </submittedName>
</protein>